<evidence type="ECO:0000256" key="2">
    <source>
        <dbReference type="SAM" id="Phobius"/>
    </source>
</evidence>
<dbReference type="OrthoDB" id="47652at2"/>
<keyword evidence="2" id="KW-1133">Transmembrane helix</keyword>
<proteinExistence type="inferred from homology"/>
<dbReference type="PANTHER" id="PTHR33219:SF14">
    <property type="entry name" value="PROTEIN COFACTOR ASSEMBLY OF COMPLEX C SUBUNIT B CCB3, CHLOROPLASTIC-RELATED"/>
    <property type="match status" value="1"/>
</dbReference>
<evidence type="ECO:0000313" key="4">
    <source>
        <dbReference type="Proteomes" id="UP000198736"/>
    </source>
</evidence>
<gene>
    <name evidence="3" type="ORF">COMA2_190028</name>
</gene>
<reference evidence="4" key="1">
    <citation type="submission" date="2015-10" db="EMBL/GenBank/DDBJ databases">
        <authorList>
            <person name="Luecker S."/>
            <person name="Luecker S."/>
        </authorList>
    </citation>
    <scope>NUCLEOTIDE SEQUENCE [LARGE SCALE GENOMIC DNA]</scope>
</reference>
<protein>
    <recommendedName>
        <fullName evidence="5">YggT family protein</fullName>
    </recommendedName>
</protein>
<dbReference type="STRING" id="1742973.COMA2_190028"/>
<organism evidence="3 4">
    <name type="scientific">Candidatus Nitrospira nitrificans</name>
    <dbReference type="NCBI Taxonomy" id="1742973"/>
    <lineage>
        <taxon>Bacteria</taxon>
        <taxon>Pseudomonadati</taxon>
        <taxon>Nitrospirota</taxon>
        <taxon>Nitrospiria</taxon>
        <taxon>Nitrospirales</taxon>
        <taxon>Nitrospiraceae</taxon>
        <taxon>Nitrospira</taxon>
    </lineage>
</organism>
<name>A0A0S4LAU4_9BACT</name>
<comment type="similarity">
    <text evidence="1">Belongs to the YggT family.</text>
</comment>
<dbReference type="Pfam" id="PF02325">
    <property type="entry name" value="CCB3_YggT"/>
    <property type="match status" value="1"/>
</dbReference>
<accession>A0A0S4LAU4</accession>
<evidence type="ECO:0008006" key="5">
    <source>
        <dbReference type="Google" id="ProtNLM"/>
    </source>
</evidence>
<dbReference type="RefSeq" id="WP_090896186.1">
    <property type="nucleotide sequence ID" value="NZ_CZPZ01000011.1"/>
</dbReference>
<evidence type="ECO:0000313" key="3">
    <source>
        <dbReference type="EMBL" id="CUS34807.1"/>
    </source>
</evidence>
<keyword evidence="2" id="KW-0812">Transmembrane</keyword>
<dbReference type="Proteomes" id="UP000198736">
    <property type="component" value="Unassembled WGS sequence"/>
</dbReference>
<sequence length="98" mass="10996">MFVVGNTLLGVATVLDYALTFYSWIVIARALISWVNPDPWNPIVQFLTRATEPILAPIRRRVGSGVGMDWSPLIVIVTIWFLQIAVVQSIKDLAVRMN</sequence>
<evidence type="ECO:0000256" key="1">
    <source>
        <dbReference type="ARBA" id="ARBA00010894"/>
    </source>
</evidence>
<dbReference type="InterPro" id="IPR003425">
    <property type="entry name" value="CCB3/YggT"/>
</dbReference>
<dbReference type="PANTHER" id="PTHR33219">
    <property type="entry name" value="YLMG HOMOLOG PROTEIN 2, CHLOROPLASTIC"/>
    <property type="match status" value="1"/>
</dbReference>
<feature type="transmembrane region" description="Helical" evidence="2">
    <location>
        <begin position="70"/>
        <end position="90"/>
    </location>
</feature>
<dbReference type="AlphaFoldDB" id="A0A0S4LAU4"/>
<keyword evidence="2" id="KW-0472">Membrane</keyword>
<keyword evidence="4" id="KW-1185">Reference proteome</keyword>
<dbReference type="EMBL" id="CZPZ01000011">
    <property type="protein sequence ID" value="CUS34807.1"/>
    <property type="molecule type" value="Genomic_DNA"/>
</dbReference>
<feature type="transmembrane region" description="Helical" evidence="2">
    <location>
        <begin position="7"/>
        <end position="32"/>
    </location>
</feature>
<dbReference type="GO" id="GO:0016020">
    <property type="term" value="C:membrane"/>
    <property type="evidence" value="ECO:0007669"/>
    <property type="project" value="InterPro"/>
</dbReference>